<gene>
    <name evidence="3" type="ORF">RIF29_42308</name>
</gene>
<evidence type="ECO:0000256" key="1">
    <source>
        <dbReference type="SAM" id="MobiDB-lite"/>
    </source>
</evidence>
<feature type="compositionally biased region" description="Polar residues" evidence="1">
    <location>
        <begin position="216"/>
        <end position="225"/>
    </location>
</feature>
<evidence type="ECO:0000313" key="3">
    <source>
        <dbReference type="EMBL" id="KAK7247425.1"/>
    </source>
</evidence>
<dbReference type="Proteomes" id="UP001372338">
    <property type="component" value="Unassembled WGS sequence"/>
</dbReference>
<organism evidence="3 4">
    <name type="scientific">Crotalaria pallida</name>
    <name type="common">Smooth rattlebox</name>
    <name type="synonym">Crotalaria striata</name>
    <dbReference type="NCBI Taxonomy" id="3830"/>
    <lineage>
        <taxon>Eukaryota</taxon>
        <taxon>Viridiplantae</taxon>
        <taxon>Streptophyta</taxon>
        <taxon>Embryophyta</taxon>
        <taxon>Tracheophyta</taxon>
        <taxon>Spermatophyta</taxon>
        <taxon>Magnoliopsida</taxon>
        <taxon>eudicotyledons</taxon>
        <taxon>Gunneridae</taxon>
        <taxon>Pentapetalae</taxon>
        <taxon>rosids</taxon>
        <taxon>fabids</taxon>
        <taxon>Fabales</taxon>
        <taxon>Fabaceae</taxon>
        <taxon>Papilionoideae</taxon>
        <taxon>50 kb inversion clade</taxon>
        <taxon>genistoids sensu lato</taxon>
        <taxon>core genistoids</taxon>
        <taxon>Crotalarieae</taxon>
        <taxon>Crotalaria</taxon>
    </lineage>
</organism>
<feature type="region of interest" description="Disordered" evidence="1">
    <location>
        <begin position="388"/>
        <end position="429"/>
    </location>
</feature>
<comment type="caution">
    <text evidence="3">The sequence shown here is derived from an EMBL/GenBank/DDBJ whole genome shotgun (WGS) entry which is preliminary data.</text>
</comment>
<dbReference type="EMBL" id="JAYWIO010000008">
    <property type="protein sequence ID" value="KAK7247425.1"/>
    <property type="molecule type" value="Genomic_DNA"/>
</dbReference>
<feature type="domain" description="DUF4057" evidence="2">
    <location>
        <begin position="397"/>
        <end position="426"/>
    </location>
</feature>
<keyword evidence="4" id="KW-1185">Reference proteome</keyword>
<feature type="region of interest" description="Disordered" evidence="1">
    <location>
        <begin position="149"/>
        <end position="182"/>
    </location>
</feature>
<feature type="compositionally biased region" description="Basic and acidic residues" evidence="1">
    <location>
        <begin position="151"/>
        <end position="168"/>
    </location>
</feature>
<feature type="domain" description="DUF4057" evidence="2">
    <location>
        <begin position="6"/>
        <end position="294"/>
    </location>
</feature>
<feature type="region of interest" description="Disordered" evidence="1">
    <location>
        <begin position="213"/>
        <end position="236"/>
    </location>
</feature>
<dbReference type="PANTHER" id="PTHR31132">
    <property type="entry name" value="N-LYSINE METHYLTRANSFERASE"/>
    <property type="match status" value="1"/>
</dbReference>
<reference evidence="3 4" key="1">
    <citation type="submission" date="2024-01" db="EMBL/GenBank/DDBJ databases">
        <title>The genomes of 5 underutilized Papilionoideae crops provide insights into root nodulation and disease resistanc.</title>
        <authorList>
            <person name="Yuan L."/>
        </authorList>
    </citation>
    <scope>NUCLEOTIDE SEQUENCE [LARGE SCALE GENOMIC DNA]</scope>
    <source>
        <strain evidence="3">ZHUSHIDOU_FW_LH</strain>
        <tissue evidence="3">Leaf</tissue>
    </source>
</reference>
<evidence type="ECO:0000313" key="4">
    <source>
        <dbReference type="Proteomes" id="UP001372338"/>
    </source>
</evidence>
<feature type="compositionally biased region" description="Basic and acidic residues" evidence="1">
    <location>
        <begin position="227"/>
        <end position="236"/>
    </location>
</feature>
<accession>A0AAN9HQ67</accession>
<feature type="region of interest" description="Disordered" evidence="1">
    <location>
        <begin position="1"/>
        <end position="47"/>
    </location>
</feature>
<protein>
    <recommendedName>
        <fullName evidence="2">DUF4057 domain-containing protein</fullName>
    </recommendedName>
</protein>
<sequence>MQRETLPRRNPRASTSDLLTWPESPPPGSTSVISASAHRSRQPSDTIGEVLGFKLGHEEPAESPVTMKTCSGYKMKEMNGSGKFSANAEDTVSQANSADSKNRTSIHTYQQAINGIRQLSFGTEESISLKKPVPIPEVAKQCELSGILQEPDTKDKKQISSAKTKELSGNDIFGPPPEIAPRSFTTACTLESKGYKDTGGFESWNVHTSEKVSNLAGGQSNTSYGEESVKKPSKKVQDQKFAELTTDNIFKEDVPPGSAQKSMSRAKLREITGSGIFADGKAENRDNILGARQYRNGGSDIFADGKAENRDNILGANQYRNGGSDIFADGKAENRDNILGARQYRNGGSDIFTDGKAENRDNILGARQYRNGGSDIFADGKAENRDNILGARRPQNGGSDIFADGKAENRGSILGARRPPGRGSNITLV</sequence>
<evidence type="ECO:0000259" key="2">
    <source>
        <dbReference type="Pfam" id="PF13266"/>
    </source>
</evidence>
<dbReference type="InterPro" id="IPR025131">
    <property type="entry name" value="DUF4057"/>
</dbReference>
<dbReference type="PANTHER" id="PTHR31132:SF2">
    <property type="entry name" value="HEMATOLOGICAL_NEUROLOGICAL-LIKE PROTEIN"/>
    <property type="match status" value="1"/>
</dbReference>
<dbReference type="AlphaFoldDB" id="A0AAN9HQ67"/>
<name>A0AAN9HQ67_CROPI</name>
<proteinExistence type="predicted"/>
<dbReference type="Pfam" id="PF13266">
    <property type="entry name" value="DUF4057"/>
    <property type="match status" value="2"/>
</dbReference>